<proteinExistence type="inferred from homology"/>
<evidence type="ECO:0000313" key="9">
    <source>
        <dbReference type="EMBL" id="NJC28397.1"/>
    </source>
</evidence>
<protein>
    <recommendedName>
        <fullName evidence="6 7">6-phosphogluconolactonase</fullName>
        <shortName evidence="7">6PGL</shortName>
        <ecNumber evidence="5 7">3.1.1.31</ecNumber>
    </recommendedName>
</protein>
<evidence type="ECO:0000256" key="7">
    <source>
        <dbReference type="RuleBase" id="RU365095"/>
    </source>
</evidence>
<sequence length="246" mass="26992">MPYNPDLRISTDGPAVARAFADHIVAKLNKKKEGPLFWALSGGSTPKLLFNLLAAEYQDKIDWSRLHFFWGDERMVPHDDAESNYGEVKKLLFDKVPVVKSQIHAVQTNLEPEEAAKAYGEKMMQLLPSNSDGLPILDINMLGMGGDGHTASIFPSNMKEMMASDEICTVATHPDSGQKRVTMTGKVLNASDEVCFLITGNGKTQRVAQIINQENGAVNFPTAHIKPTSGKLIWFLDEAAASEVGY</sequence>
<dbReference type="PANTHER" id="PTHR11054:SF0">
    <property type="entry name" value="6-PHOSPHOGLUCONOLACTONASE"/>
    <property type="match status" value="1"/>
</dbReference>
<organism evidence="9 10">
    <name type="scientific">Neolewinella antarctica</name>
    <dbReference type="NCBI Taxonomy" id="442734"/>
    <lineage>
        <taxon>Bacteria</taxon>
        <taxon>Pseudomonadati</taxon>
        <taxon>Bacteroidota</taxon>
        <taxon>Saprospiria</taxon>
        <taxon>Saprospirales</taxon>
        <taxon>Lewinellaceae</taxon>
        <taxon>Neolewinella</taxon>
    </lineage>
</organism>
<comment type="similarity">
    <text evidence="4 7">Belongs to the glucosamine/galactosamine-6-phosphate isomerase family. 6-phosphogluconolactonase subfamily.</text>
</comment>
<comment type="caution">
    <text evidence="9">The sequence shown here is derived from an EMBL/GenBank/DDBJ whole genome shotgun (WGS) entry which is preliminary data.</text>
</comment>
<dbReference type="RefSeq" id="WP_168040379.1">
    <property type="nucleotide sequence ID" value="NZ_JAATJH010000011.1"/>
</dbReference>
<dbReference type="InterPro" id="IPR039104">
    <property type="entry name" value="6PGL"/>
</dbReference>
<evidence type="ECO:0000259" key="8">
    <source>
        <dbReference type="Pfam" id="PF01182"/>
    </source>
</evidence>
<evidence type="ECO:0000256" key="6">
    <source>
        <dbReference type="ARBA" id="ARBA00020337"/>
    </source>
</evidence>
<comment type="catalytic activity">
    <reaction evidence="1 7">
        <text>6-phospho-D-glucono-1,5-lactone + H2O = 6-phospho-D-gluconate + H(+)</text>
        <dbReference type="Rhea" id="RHEA:12556"/>
        <dbReference type="ChEBI" id="CHEBI:15377"/>
        <dbReference type="ChEBI" id="CHEBI:15378"/>
        <dbReference type="ChEBI" id="CHEBI:57955"/>
        <dbReference type="ChEBI" id="CHEBI:58759"/>
        <dbReference type="EC" id="3.1.1.31"/>
    </reaction>
</comment>
<dbReference type="GO" id="GO:0017057">
    <property type="term" value="F:6-phosphogluconolactonase activity"/>
    <property type="evidence" value="ECO:0007669"/>
    <property type="project" value="UniProtKB-EC"/>
</dbReference>
<dbReference type="PANTHER" id="PTHR11054">
    <property type="entry name" value="6-PHOSPHOGLUCONOLACTONASE"/>
    <property type="match status" value="1"/>
</dbReference>
<accession>A0ABX0XI38</accession>
<dbReference type="InterPro" id="IPR005900">
    <property type="entry name" value="6-phosphogluconolactonase_DevB"/>
</dbReference>
<comment type="function">
    <text evidence="2 7">Hydrolysis of 6-phosphogluconolactone to 6-phosphogluconate.</text>
</comment>
<dbReference type="Gene3D" id="3.40.50.1360">
    <property type="match status" value="1"/>
</dbReference>
<keyword evidence="7 9" id="KW-0378">Hydrolase</keyword>
<dbReference type="EC" id="3.1.1.31" evidence="5 7"/>
<gene>
    <name evidence="7" type="primary">pgl</name>
    <name evidence="9" type="ORF">GGR27_003920</name>
</gene>
<comment type="pathway">
    <text evidence="3 7">Carbohydrate degradation; pentose phosphate pathway; D-ribulose 5-phosphate from D-glucose 6-phosphate (oxidative stage): step 2/3.</text>
</comment>
<dbReference type="CDD" id="cd01400">
    <property type="entry name" value="6PGL"/>
    <property type="match status" value="1"/>
</dbReference>
<name>A0ABX0XI38_9BACT</name>
<evidence type="ECO:0000313" key="10">
    <source>
        <dbReference type="Proteomes" id="UP000770785"/>
    </source>
</evidence>
<dbReference type="SUPFAM" id="SSF100950">
    <property type="entry name" value="NagB/RpiA/CoA transferase-like"/>
    <property type="match status" value="1"/>
</dbReference>
<evidence type="ECO:0000256" key="2">
    <source>
        <dbReference type="ARBA" id="ARBA00002681"/>
    </source>
</evidence>
<evidence type="ECO:0000256" key="3">
    <source>
        <dbReference type="ARBA" id="ARBA00004961"/>
    </source>
</evidence>
<evidence type="ECO:0000256" key="5">
    <source>
        <dbReference type="ARBA" id="ARBA00013198"/>
    </source>
</evidence>
<dbReference type="EMBL" id="JAATJH010000011">
    <property type="protein sequence ID" value="NJC28397.1"/>
    <property type="molecule type" value="Genomic_DNA"/>
</dbReference>
<dbReference type="InterPro" id="IPR006148">
    <property type="entry name" value="Glc/Gal-6P_isomerase"/>
</dbReference>
<evidence type="ECO:0000256" key="4">
    <source>
        <dbReference type="ARBA" id="ARBA00010662"/>
    </source>
</evidence>
<dbReference type="Pfam" id="PF01182">
    <property type="entry name" value="Glucosamine_iso"/>
    <property type="match status" value="1"/>
</dbReference>
<dbReference type="NCBIfam" id="TIGR01198">
    <property type="entry name" value="pgl"/>
    <property type="match status" value="1"/>
</dbReference>
<evidence type="ECO:0000256" key="1">
    <source>
        <dbReference type="ARBA" id="ARBA00000832"/>
    </source>
</evidence>
<reference evidence="9 10" key="1">
    <citation type="submission" date="2020-03" db="EMBL/GenBank/DDBJ databases">
        <title>Genomic Encyclopedia of Type Strains, Phase IV (KMG-IV): sequencing the most valuable type-strain genomes for metagenomic binning, comparative biology and taxonomic classification.</title>
        <authorList>
            <person name="Goeker M."/>
        </authorList>
    </citation>
    <scope>NUCLEOTIDE SEQUENCE [LARGE SCALE GENOMIC DNA]</scope>
    <source>
        <strain evidence="9 10">DSM 105096</strain>
    </source>
</reference>
<dbReference type="InterPro" id="IPR037171">
    <property type="entry name" value="NagB/RpiA_transferase-like"/>
</dbReference>
<feature type="domain" description="Glucosamine/galactosamine-6-phosphate isomerase" evidence="8">
    <location>
        <begin position="15"/>
        <end position="234"/>
    </location>
</feature>
<keyword evidence="10" id="KW-1185">Reference proteome</keyword>
<dbReference type="Proteomes" id="UP000770785">
    <property type="component" value="Unassembled WGS sequence"/>
</dbReference>